<feature type="compositionally biased region" description="Basic and acidic residues" evidence="1">
    <location>
        <begin position="264"/>
        <end position="293"/>
    </location>
</feature>
<accession>A0A653CYE6</accession>
<sequence>MHATHSPPSTAAVEPPASSMKQELQKEEMPKEGQSAETSREPSEEPDLINLDSAKNSPVTSKKILESSQDSIDQLSESSDDKVIQSPPIIVSPPLEGDRYSPQDSIDHLSESSEDKIIQSPPIIISPPLEGDGNSPQDSIDHLSESSEDKMIQSPPITASPSFPEGSIDQLSESSDEKMIQPLPIIVSPPPEDRADHHSLDLLGSSEAKIEPELLERPSSPLPRIFDTESGSTSPEMPAADLVTSPDDGTDRAVEVCPETGTNEPKEISGSEAADKEVLSIVERSAEAPKGEGEQQEASDVEPHVSPAKAVTPKLPEETEKIELGKMPTPTSSRAATPMTQRNIQRIEDTKRVQPKYGWL</sequence>
<name>A0A653CYE6_CALMS</name>
<feature type="compositionally biased region" description="Polar residues" evidence="1">
    <location>
        <begin position="329"/>
        <end position="344"/>
    </location>
</feature>
<feature type="compositionally biased region" description="Low complexity" evidence="1">
    <location>
        <begin position="84"/>
        <end position="94"/>
    </location>
</feature>
<protein>
    <submittedName>
        <fullName evidence="2">Uncharacterized protein</fullName>
    </submittedName>
</protein>
<feature type="compositionally biased region" description="Basic and acidic residues" evidence="1">
    <location>
        <begin position="139"/>
        <end position="151"/>
    </location>
</feature>
<gene>
    <name evidence="2" type="ORF">CALMAC_LOCUS12856</name>
</gene>
<dbReference type="Proteomes" id="UP000410492">
    <property type="component" value="Unassembled WGS sequence"/>
</dbReference>
<organism evidence="2 3">
    <name type="scientific">Callosobruchus maculatus</name>
    <name type="common">Southern cowpea weevil</name>
    <name type="synonym">Pulse bruchid</name>
    <dbReference type="NCBI Taxonomy" id="64391"/>
    <lineage>
        <taxon>Eukaryota</taxon>
        <taxon>Metazoa</taxon>
        <taxon>Ecdysozoa</taxon>
        <taxon>Arthropoda</taxon>
        <taxon>Hexapoda</taxon>
        <taxon>Insecta</taxon>
        <taxon>Pterygota</taxon>
        <taxon>Neoptera</taxon>
        <taxon>Endopterygota</taxon>
        <taxon>Coleoptera</taxon>
        <taxon>Polyphaga</taxon>
        <taxon>Cucujiformia</taxon>
        <taxon>Chrysomeloidea</taxon>
        <taxon>Chrysomelidae</taxon>
        <taxon>Bruchinae</taxon>
        <taxon>Bruchini</taxon>
        <taxon>Callosobruchus</taxon>
    </lineage>
</organism>
<feature type="region of interest" description="Disordered" evidence="1">
    <location>
        <begin position="1"/>
        <end position="360"/>
    </location>
</feature>
<feature type="compositionally biased region" description="Basic and acidic residues" evidence="1">
    <location>
        <begin position="96"/>
        <end position="117"/>
    </location>
</feature>
<dbReference type="EMBL" id="CAACVG010009319">
    <property type="protein sequence ID" value="VEN52879.1"/>
    <property type="molecule type" value="Genomic_DNA"/>
</dbReference>
<reference evidence="2 3" key="1">
    <citation type="submission" date="2019-01" db="EMBL/GenBank/DDBJ databases">
        <authorList>
            <person name="Sayadi A."/>
        </authorList>
    </citation>
    <scope>NUCLEOTIDE SEQUENCE [LARGE SCALE GENOMIC DNA]</scope>
</reference>
<dbReference type="AlphaFoldDB" id="A0A653CYE6"/>
<proteinExistence type="predicted"/>
<keyword evidence="3" id="KW-1185">Reference proteome</keyword>
<evidence type="ECO:0000256" key="1">
    <source>
        <dbReference type="SAM" id="MobiDB-lite"/>
    </source>
</evidence>
<feature type="compositionally biased region" description="Low complexity" evidence="1">
    <location>
        <begin position="118"/>
        <end position="128"/>
    </location>
</feature>
<evidence type="ECO:0000313" key="2">
    <source>
        <dbReference type="EMBL" id="VEN52879.1"/>
    </source>
</evidence>
<feature type="compositionally biased region" description="Polar residues" evidence="1">
    <location>
        <begin position="53"/>
        <end position="77"/>
    </location>
</feature>
<feature type="compositionally biased region" description="Basic and acidic residues" evidence="1">
    <location>
        <begin position="191"/>
        <end position="200"/>
    </location>
</feature>
<evidence type="ECO:0000313" key="3">
    <source>
        <dbReference type="Proteomes" id="UP000410492"/>
    </source>
</evidence>
<feature type="compositionally biased region" description="Basic and acidic residues" evidence="1">
    <location>
        <begin position="315"/>
        <end position="324"/>
    </location>
</feature>